<sequence length="368" mass="41219">MSPTTRSVSAKYNIEVEKIKRTKDSKQVTFETNATNLPLWRHALRARYVIDPKPEEVTSIWTDHEKDHDKTLSLPHPLHPPLPPELFKTFLQLYLNRATLLTITVYYSTAKILVQGNVCVEWVNEEFRKLRSFVNTASSQTGMPTMPSVLPPLPPASDENLSARLAIQGLSDTEGCQTHEAEISSEVTGDIDQAPDANSNPDTDDRTTLDRPSDLNETRVGHGNNKGGSVDGTSASNQDQQNDPIFPCNKRIAEFGREISGLRAALSQSQDLALQSVQDVRKELKEHVKLYVRDIRDEFNKELETVRKRVEALEFENQKLKSQLGEHKKTIATLKEANNMPANNVTTHRKSPSALSSPLVPTVIHRTS</sequence>
<evidence type="ECO:0000256" key="2">
    <source>
        <dbReference type="SAM" id="MobiDB-lite"/>
    </source>
</evidence>
<name>A0ABD0JGT6_9CAEN</name>
<keyword evidence="4" id="KW-1185">Reference proteome</keyword>
<feature type="compositionally biased region" description="Polar residues" evidence="2">
    <location>
        <begin position="231"/>
        <end position="243"/>
    </location>
</feature>
<feature type="region of interest" description="Disordered" evidence="2">
    <location>
        <begin position="138"/>
        <end position="159"/>
    </location>
</feature>
<accession>A0ABD0JGT6</accession>
<evidence type="ECO:0000256" key="1">
    <source>
        <dbReference type="SAM" id="Coils"/>
    </source>
</evidence>
<protein>
    <submittedName>
        <fullName evidence="3">Uncharacterized protein</fullName>
    </submittedName>
</protein>
<feature type="region of interest" description="Disordered" evidence="2">
    <location>
        <begin position="344"/>
        <end position="368"/>
    </location>
</feature>
<keyword evidence="1" id="KW-0175">Coiled coil</keyword>
<feature type="region of interest" description="Disordered" evidence="2">
    <location>
        <begin position="185"/>
        <end position="246"/>
    </location>
</feature>
<dbReference type="AlphaFoldDB" id="A0ABD0JGT6"/>
<dbReference type="Proteomes" id="UP001519460">
    <property type="component" value="Unassembled WGS sequence"/>
</dbReference>
<comment type="caution">
    <text evidence="3">The sequence shown here is derived from an EMBL/GenBank/DDBJ whole genome shotgun (WGS) entry which is preliminary data.</text>
</comment>
<dbReference type="EMBL" id="JACVVK020000447">
    <property type="protein sequence ID" value="KAK7474125.1"/>
    <property type="molecule type" value="Genomic_DNA"/>
</dbReference>
<proteinExistence type="predicted"/>
<gene>
    <name evidence="3" type="ORF">BaRGS_00034654</name>
</gene>
<reference evidence="3 4" key="1">
    <citation type="journal article" date="2023" name="Sci. Data">
        <title>Genome assembly of the Korean intertidal mud-creeper Batillaria attramentaria.</title>
        <authorList>
            <person name="Patra A.K."/>
            <person name="Ho P.T."/>
            <person name="Jun S."/>
            <person name="Lee S.J."/>
            <person name="Kim Y."/>
            <person name="Won Y.J."/>
        </authorList>
    </citation>
    <scope>NUCLEOTIDE SEQUENCE [LARGE SCALE GENOMIC DNA]</scope>
    <source>
        <strain evidence="3">Wonlab-2016</strain>
    </source>
</reference>
<evidence type="ECO:0000313" key="4">
    <source>
        <dbReference type="Proteomes" id="UP001519460"/>
    </source>
</evidence>
<feature type="compositionally biased region" description="Basic and acidic residues" evidence="2">
    <location>
        <begin position="203"/>
        <end position="220"/>
    </location>
</feature>
<organism evidence="3 4">
    <name type="scientific">Batillaria attramentaria</name>
    <dbReference type="NCBI Taxonomy" id="370345"/>
    <lineage>
        <taxon>Eukaryota</taxon>
        <taxon>Metazoa</taxon>
        <taxon>Spiralia</taxon>
        <taxon>Lophotrochozoa</taxon>
        <taxon>Mollusca</taxon>
        <taxon>Gastropoda</taxon>
        <taxon>Caenogastropoda</taxon>
        <taxon>Sorbeoconcha</taxon>
        <taxon>Cerithioidea</taxon>
        <taxon>Batillariidae</taxon>
        <taxon>Batillaria</taxon>
    </lineage>
</organism>
<feature type="coiled-coil region" evidence="1">
    <location>
        <begin position="296"/>
        <end position="337"/>
    </location>
</feature>
<evidence type="ECO:0000313" key="3">
    <source>
        <dbReference type="EMBL" id="KAK7474125.1"/>
    </source>
</evidence>